<dbReference type="EMBL" id="LIUT01000001">
    <property type="protein sequence ID" value="KOR87775.1"/>
    <property type="molecule type" value="Genomic_DNA"/>
</dbReference>
<dbReference type="Proteomes" id="UP000036932">
    <property type="component" value="Unassembled WGS sequence"/>
</dbReference>
<dbReference type="PATRIC" id="fig|1705565.3.peg.1928"/>
<proteinExistence type="predicted"/>
<reference evidence="3" key="1">
    <citation type="submission" date="2015-08" db="EMBL/GenBank/DDBJ databases">
        <title>Genome sequencing project for genomic taxonomy and phylogenomics of Bacillus-like bacteria.</title>
        <authorList>
            <person name="Liu B."/>
            <person name="Wang J."/>
            <person name="Zhu Y."/>
            <person name="Liu G."/>
            <person name="Chen Q."/>
            <person name="Chen Z."/>
            <person name="Lan J."/>
            <person name="Che J."/>
            <person name="Ge C."/>
            <person name="Shi H."/>
            <person name="Pan Z."/>
            <person name="Liu X."/>
        </authorList>
    </citation>
    <scope>NUCLEOTIDE SEQUENCE [LARGE SCALE GENOMIC DNA]</scope>
    <source>
        <strain evidence="3">FJAT-22460</strain>
    </source>
</reference>
<dbReference type="RefSeq" id="WP_054400834.1">
    <property type="nucleotide sequence ID" value="NZ_LIUT01000001.1"/>
</dbReference>
<evidence type="ECO:0000259" key="1">
    <source>
        <dbReference type="Pfam" id="PF19789"/>
    </source>
</evidence>
<dbReference type="InterPro" id="IPR046240">
    <property type="entry name" value="DUF6273"/>
</dbReference>
<protein>
    <recommendedName>
        <fullName evidence="1">DUF6273 domain-containing protein</fullName>
    </recommendedName>
</protein>
<evidence type="ECO:0000313" key="3">
    <source>
        <dbReference type="Proteomes" id="UP000036932"/>
    </source>
</evidence>
<comment type="caution">
    <text evidence="2">The sequence shown here is derived from an EMBL/GenBank/DDBJ whole genome shotgun (WGS) entry which is preliminary data.</text>
</comment>
<evidence type="ECO:0000313" key="2">
    <source>
        <dbReference type="EMBL" id="KOR87775.1"/>
    </source>
</evidence>
<organism evidence="2 3">
    <name type="scientific">Paenibacillus solani</name>
    <dbReference type="NCBI Taxonomy" id="1705565"/>
    <lineage>
        <taxon>Bacteria</taxon>
        <taxon>Bacillati</taxon>
        <taxon>Bacillota</taxon>
        <taxon>Bacilli</taxon>
        <taxon>Bacillales</taxon>
        <taxon>Paenibacillaceae</taxon>
        <taxon>Paenibacillus</taxon>
    </lineage>
</organism>
<accession>A0A0M1P0H6</accession>
<keyword evidence="3" id="KW-1185">Reference proteome</keyword>
<feature type="domain" description="DUF6273" evidence="1">
    <location>
        <begin position="80"/>
        <end position="248"/>
    </location>
</feature>
<dbReference type="Pfam" id="PF19789">
    <property type="entry name" value="DUF6273"/>
    <property type="match status" value="1"/>
</dbReference>
<sequence>MICNRNFRFILAFCFLCIIGFGAFGAFPVLKSGIFLFSADKKEKLRDLAYDVNPKKGYTVYLKEDNMYVPYLVVTSNYGGKVLLLRQELLENRMPFKKNERHMWASYENGGYYEDSSIDQYLNDEFINRFSRTVQDTIVNSKIIITSKNSLGDAREETIEISRKVFLLSLKELDGPKSYVSVPEGDTLKFFSDNYKRRIAYFPNGEESPYWTRTPSTWETYTVFTIGRALGTATADIDTGVRPAFCLEESVAIKKSSDIISGQTVYVIE</sequence>
<name>A0A0M1P0H6_9BACL</name>
<dbReference type="AlphaFoldDB" id="A0A0M1P0H6"/>
<gene>
    <name evidence="2" type="ORF">AM231_00530</name>
</gene>